<proteinExistence type="predicted"/>
<dbReference type="AlphaFoldDB" id="A0A8R7JW30"/>
<reference evidence="2" key="3">
    <citation type="submission" date="2022-06" db="UniProtKB">
        <authorList>
            <consortium name="EnsemblPlants"/>
        </authorList>
    </citation>
    <scope>IDENTIFICATION</scope>
</reference>
<name>A0A8R7JW30_TRIUA</name>
<dbReference type="EnsemblPlants" id="TuG1812G0700006110.01.T01">
    <property type="protein sequence ID" value="TuG1812G0700006110.01.T01"/>
    <property type="gene ID" value="TuG1812G0700006110.01"/>
</dbReference>
<dbReference type="Proteomes" id="UP000015106">
    <property type="component" value="Chromosome 1"/>
</dbReference>
<sequence length="181" mass="20413">MDVEKKGGRNYLTWTDEMDEAMLNVFVEHYNRGDRAQNGWKPHVYTAVVKNVRAKCNVDITKENVISRCKTIDRHYVNVSKMLSTSGFGWDWIHNKLMVDSEDVWRNYVKANKDAACYRHKVIKFWDSISLVFSKDHATGTGARTAGESAAEMAAENVNNINTDSAATSSTQTGEEKISIG</sequence>
<evidence type="ECO:0000313" key="2">
    <source>
        <dbReference type="EnsemblPlants" id="TuG1812G0100000524.01.T01"/>
    </source>
</evidence>
<protein>
    <recommendedName>
        <fullName evidence="1">Myb/SANT-like domain-containing protein</fullName>
    </recommendedName>
</protein>
<dbReference type="Pfam" id="PF12776">
    <property type="entry name" value="Myb_DNA-bind_3"/>
    <property type="match status" value="1"/>
</dbReference>
<dbReference type="PANTHER" id="PTHR46929:SF16">
    <property type="entry name" value="MYB_SANT-LIKE DOMAIN-CONTAINING PROTEIN"/>
    <property type="match status" value="1"/>
</dbReference>
<reference evidence="3" key="1">
    <citation type="journal article" date="2013" name="Nature">
        <title>Draft genome of the wheat A-genome progenitor Triticum urartu.</title>
        <authorList>
            <person name="Ling H.Q."/>
            <person name="Zhao S."/>
            <person name="Liu D."/>
            <person name="Wang J."/>
            <person name="Sun H."/>
            <person name="Zhang C."/>
            <person name="Fan H."/>
            <person name="Li D."/>
            <person name="Dong L."/>
            <person name="Tao Y."/>
            <person name="Gao C."/>
            <person name="Wu H."/>
            <person name="Li Y."/>
            <person name="Cui Y."/>
            <person name="Guo X."/>
            <person name="Zheng S."/>
            <person name="Wang B."/>
            <person name="Yu K."/>
            <person name="Liang Q."/>
            <person name="Yang W."/>
            <person name="Lou X."/>
            <person name="Chen J."/>
            <person name="Feng M."/>
            <person name="Jian J."/>
            <person name="Zhang X."/>
            <person name="Luo G."/>
            <person name="Jiang Y."/>
            <person name="Liu J."/>
            <person name="Wang Z."/>
            <person name="Sha Y."/>
            <person name="Zhang B."/>
            <person name="Wu H."/>
            <person name="Tang D."/>
            <person name="Shen Q."/>
            <person name="Xue P."/>
            <person name="Zou S."/>
            <person name="Wang X."/>
            <person name="Liu X."/>
            <person name="Wang F."/>
            <person name="Yang Y."/>
            <person name="An X."/>
            <person name="Dong Z."/>
            <person name="Zhang K."/>
            <person name="Zhang X."/>
            <person name="Luo M.C."/>
            <person name="Dvorak J."/>
            <person name="Tong Y."/>
            <person name="Wang J."/>
            <person name="Yang H."/>
            <person name="Li Z."/>
            <person name="Wang D."/>
            <person name="Zhang A."/>
            <person name="Wang J."/>
        </authorList>
    </citation>
    <scope>NUCLEOTIDE SEQUENCE</scope>
    <source>
        <strain evidence="3">cv. G1812</strain>
    </source>
</reference>
<dbReference type="Gramene" id="TuG1812G0100000524.01.T01">
    <property type="protein sequence ID" value="TuG1812G0100000524.01.T01"/>
    <property type="gene ID" value="TuG1812G0100000524.01"/>
</dbReference>
<dbReference type="InterPro" id="IPR024752">
    <property type="entry name" value="Myb/SANT-like_dom"/>
</dbReference>
<feature type="domain" description="Myb/SANT-like" evidence="1">
    <location>
        <begin position="13"/>
        <end position="108"/>
    </location>
</feature>
<dbReference type="Gramene" id="TuG1812G0700006110.01.T01">
    <property type="protein sequence ID" value="TuG1812G0700006110.01.T01"/>
    <property type="gene ID" value="TuG1812G0700006110.01"/>
</dbReference>
<keyword evidence="3" id="KW-1185">Reference proteome</keyword>
<dbReference type="PANTHER" id="PTHR46929">
    <property type="entry name" value="EXPRESSED PROTEIN"/>
    <property type="match status" value="1"/>
</dbReference>
<evidence type="ECO:0000313" key="3">
    <source>
        <dbReference type="Proteomes" id="UP000015106"/>
    </source>
</evidence>
<dbReference type="EnsemblPlants" id="TuG1812G0100000524.01.T01">
    <property type="protein sequence ID" value="TuG1812G0100000524.01.T01"/>
    <property type="gene ID" value="TuG1812G0100000524.01"/>
</dbReference>
<accession>A0A8R7JW30</accession>
<reference evidence="2" key="2">
    <citation type="submission" date="2018-03" db="EMBL/GenBank/DDBJ databases">
        <title>The Triticum urartu genome reveals the dynamic nature of wheat genome evolution.</title>
        <authorList>
            <person name="Ling H."/>
            <person name="Ma B."/>
            <person name="Shi X."/>
            <person name="Liu H."/>
            <person name="Dong L."/>
            <person name="Sun H."/>
            <person name="Cao Y."/>
            <person name="Gao Q."/>
            <person name="Zheng S."/>
            <person name="Li Y."/>
            <person name="Yu Y."/>
            <person name="Du H."/>
            <person name="Qi M."/>
            <person name="Li Y."/>
            <person name="Yu H."/>
            <person name="Cui Y."/>
            <person name="Wang N."/>
            <person name="Chen C."/>
            <person name="Wu H."/>
            <person name="Zhao Y."/>
            <person name="Zhang J."/>
            <person name="Li Y."/>
            <person name="Zhou W."/>
            <person name="Zhang B."/>
            <person name="Hu W."/>
            <person name="Eijk M."/>
            <person name="Tang J."/>
            <person name="Witsenboer H."/>
            <person name="Zhao S."/>
            <person name="Li Z."/>
            <person name="Zhang A."/>
            <person name="Wang D."/>
            <person name="Liang C."/>
        </authorList>
    </citation>
    <scope>NUCLEOTIDE SEQUENCE [LARGE SCALE GENOMIC DNA]</scope>
    <source>
        <strain evidence="2">cv. G1812</strain>
    </source>
</reference>
<organism evidence="2 3">
    <name type="scientific">Triticum urartu</name>
    <name type="common">Red wild einkorn</name>
    <name type="synonym">Crithodium urartu</name>
    <dbReference type="NCBI Taxonomy" id="4572"/>
    <lineage>
        <taxon>Eukaryota</taxon>
        <taxon>Viridiplantae</taxon>
        <taxon>Streptophyta</taxon>
        <taxon>Embryophyta</taxon>
        <taxon>Tracheophyta</taxon>
        <taxon>Spermatophyta</taxon>
        <taxon>Magnoliopsida</taxon>
        <taxon>Liliopsida</taxon>
        <taxon>Poales</taxon>
        <taxon>Poaceae</taxon>
        <taxon>BOP clade</taxon>
        <taxon>Pooideae</taxon>
        <taxon>Triticodae</taxon>
        <taxon>Triticeae</taxon>
        <taxon>Triticinae</taxon>
        <taxon>Triticum</taxon>
    </lineage>
</organism>
<evidence type="ECO:0000259" key="1">
    <source>
        <dbReference type="Pfam" id="PF12776"/>
    </source>
</evidence>
<dbReference type="Proteomes" id="UP000015106">
    <property type="component" value="Chromosome 7"/>
</dbReference>